<evidence type="ECO:0000313" key="4">
    <source>
        <dbReference type="EMBL" id="SDY31575.1"/>
    </source>
</evidence>
<evidence type="ECO:0000313" key="6">
    <source>
        <dbReference type="EMBL" id="SDY49351.1"/>
    </source>
</evidence>
<evidence type="ECO:0000313" key="5">
    <source>
        <dbReference type="EMBL" id="SDY49205.1"/>
    </source>
</evidence>
<dbReference type="EMBL" id="FNOW01000048">
    <property type="protein sequence ID" value="SDY31575.1"/>
    <property type="molecule type" value="Genomic_DNA"/>
</dbReference>
<evidence type="ECO:0000313" key="7">
    <source>
        <dbReference type="Proteomes" id="UP000198672"/>
    </source>
</evidence>
<reference evidence="4" key="1">
    <citation type="submission" date="2016-10" db="EMBL/GenBank/DDBJ databases">
        <authorList>
            <person name="de Groot N.N."/>
        </authorList>
    </citation>
    <scope>NUCLEOTIDE SEQUENCE [LARGE SCALE GENOMIC DNA]</scope>
    <source>
        <strain evidence="4">DSM 173</strain>
    </source>
</reference>
<dbReference type="EMBL" id="FNOW01000086">
    <property type="protein sequence ID" value="SDY49205.1"/>
    <property type="molecule type" value="Genomic_DNA"/>
</dbReference>
<evidence type="ECO:0000256" key="1">
    <source>
        <dbReference type="SAM" id="MobiDB-lite"/>
    </source>
</evidence>
<dbReference type="Proteomes" id="UP000198672">
    <property type="component" value="Unassembled WGS sequence"/>
</dbReference>
<feature type="compositionally biased region" description="Basic and acidic residues" evidence="1">
    <location>
        <begin position="17"/>
        <end position="31"/>
    </location>
</feature>
<feature type="region of interest" description="Disordered" evidence="1">
    <location>
        <begin position="1"/>
        <end position="31"/>
    </location>
</feature>
<protein>
    <submittedName>
        <fullName evidence="4">Uncharacterized protein</fullName>
    </submittedName>
</protein>
<gene>
    <name evidence="2" type="ORF">SAMN05421644_1071</name>
    <name evidence="3" type="ORF">SAMN05421644_1281</name>
    <name evidence="4" type="ORF">SAMN05421644_14816</name>
    <name evidence="5" type="ORF">SAMN05421644_1861</name>
    <name evidence="6" type="ORF">SAMN05421644_1865</name>
</gene>
<keyword evidence="7" id="KW-1185">Reference proteome</keyword>
<reference evidence="7" key="2">
    <citation type="submission" date="2016-10" db="EMBL/GenBank/DDBJ databases">
        <authorList>
            <person name="Varghese N."/>
            <person name="Submissions S."/>
        </authorList>
    </citation>
    <scope>NUCLEOTIDE SEQUENCE [LARGE SCALE GENOMIC DNA]</scope>
    <source>
        <strain evidence="7">DSM 173</strain>
    </source>
</reference>
<proteinExistence type="predicted"/>
<dbReference type="EMBL" id="FNOW01000028">
    <property type="protein sequence ID" value="SDY07760.1"/>
    <property type="molecule type" value="Genomic_DNA"/>
</dbReference>
<organism evidence="4 7">
    <name type="scientific">Allochromatium warmingii</name>
    <name type="common">Chromatium warmingii</name>
    <dbReference type="NCBI Taxonomy" id="61595"/>
    <lineage>
        <taxon>Bacteria</taxon>
        <taxon>Pseudomonadati</taxon>
        <taxon>Pseudomonadota</taxon>
        <taxon>Gammaproteobacteria</taxon>
        <taxon>Chromatiales</taxon>
        <taxon>Chromatiaceae</taxon>
        <taxon>Allochromatium</taxon>
    </lineage>
</organism>
<accession>A0A1H3IW65</accession>
<dbReference type="EMBL" id="FNOW01000007">
    <property type="protein sequence ID" value="SDX57301.1"/>
    <property type="molecule type" value="Genomic_DNA"/>
</dbReference>
<sequence length="31" mass="3692">MNLNLHRNARTTPAIRQELRESTKSERELAR</sequence>
<evidence type="ECO:0000313" key="2">
    <source>
        <dbReference type="EMBL" id="SDX57301.1"/>
    </source>
</evidence>
<evidence type="ECO:0000313" key="3">
    <source>
        <dbReference type="EMBL" id="SDY07760.1"/>
    </source>
</evidence>
<dbReference type="AlphaFoldDB" id="A0A1H3IW65"/>
<dbReference type="EMBL" id="FNOW01000086">
    <property type="protein sequence ID" value="SDY49351.1"/>
    <property type="molecule type" value="Genomic_DNA"/>
</dbReference>
<name>A0A1H3IW65_ALLWA</name>
<feature type="non-terminal residue" evidence="4">
    <location>
        <position position="31"/>
    </location>
</feature>